<protein>
    <submittedName>
        <fullName evidence="2">Uncharacterized protein</fullName>
    </submittedName>
</protein>
<organism evidence="2 3">
    <name type="scientific">Araneus ventricosus</name>
    <name type="common">Orbweaver spider</name>
    <name type="synonym">Epeira ventricosa</name>
    <dbReference type="NCBI Taxonomy" id="182803"/>
    <lineage>
        <taxon>Eukaryota</taxon>
        <taxon>Metazoa</taxon>
        <taxon>Ecdysozoa</taxon>
        <taxon>Arthropoda</taxon>
        <taxon>Chelicerata</taxon>
        <taxon>Arachnida</taxon>
        <taxon>Araneae</taxon>
        <taxon>Araneomorphae</taxon>
        <taxon>Entelegynae</taxon>
        <taxon>Araneoidea</taxon>
        <taxon>Araneidae</taxon>
        <taxon>Araneus</taxon>
    </lineage>
</organism>
<sequence length="94" mass="10562">MTPCRSNNSTSSLPSSLHSCLAEAPIQCDWYMTTEYLRPNFRTTPAGRYLDHDSDLTCTRPIFKAESLEESVFESDPSGTKVGTLPLDHRRPIL</sequence>
<proteinExistence type="predicted"/>
<evidence type="ECO:0000256" key="1">
    <source>
        <dbReference type="SAM" id="MobiDB-lite"/>
    </source>
</evidence>
<comment type="caution">
    <text evidence="2">The sequence shown here is derived from an EMBL/GenBank/DDBJ whole genome shotgun (WGS) entry which is preliminary data.</text>
</comment>
<feature type="region of interest" description="Disordered" evidence="1">
    <location>
        <begin position="74"/>
        <end position="94"/>
    </location>
</feature>
<dbReference type="Proteomes" id="UP000499080">
    <property type="component" value="Unassembled WGS sequence"/>
</dbReference>
<keyword evidence="3" id="KW-1185">Reference proteome</keyword>
<dbReference type="AlphaFoldDB" id="A0A4Y2PX34"/>
<accession>A0A4Y2PX34</accession>
<dbReference type="EMBL" id="BGPR01012372">
    <property type="protein sequence ID" value="GBN55754.1"/>
    <property type="molecule type" value="Genomic_DNA"/>
</dbReference>
<name>A0A4Y2PX34_ARAVE</name>
<gene>
    <name evidence="2" type="ORF">AVEN_212401_1</name>
</gene>
<reference evidence="2 3" key="1">
    <citation type="journal article" date="2019" name="Sci. Rep.">
        <title>Orb-weaving spider Araneus ventricosus genome elucidates the spidroin gene catalogue.</title>
        <authorList>
            <person name="Kono N."/>
            <person name="Nakamura H."/>
            <person name="Ohtoshi R."/>
            <person name="Moran D.A.P."/>
            <person name="Shinohara A."/>
            <person name="Yoshida Y."/>
            <person name="Fujiwara M."/>
            <person name="Mori M."/>
            <person name="Tomita M."/>
            <person name="Arakawa K."/>
        </authorList>
    </citation>
    <scope>NUCLEOTIDE SEQUENCE [LARGE SCALE GENOMIC DNA]</scope>
</reference>
<evidence type="ECO:0000313" key="3">
    <source>
        <dbReference type="Proteomes" id="UP000499080"/>
    </source>
</evidence>
<evidence type="ECO:0000313" key="2">
    <source>
        <dbReference type="EMBL" id="GBN55754.1"/>
    </source>
</evidence>